<reference evidence="3" key="2">
    <citation type="submission" date="2018-02" db="UniProtKB">
        <authorList>
            <consortium name="EnsemblPlants"/>
        </authorList>
    </citation>
    <scope>IDENTIFICATION</scope>
    <source>
        <strain evidence="3">Williams 82</strain>
    </source>
</reference>
<keyword evidence="4" id="KW-1185">Reference proteome</keyword>
<dbReference type="EnsemblPlants" id="KRG89643">
    <property type="protein sequence ID" value="KRG89643"/>
    <property type="gene ID" value="GLYMA_20G036800"/>
</dbReference>
<dbReference type="EMBL" id="CM000853">
    <property type="protein sequence ID" value="KRG89643.1"/>
    <property type="molecule type" value="Genomic_DNA"/>
</dbReference>
<protein>
    <recommendedName>
        <fullName evidence="1">DUF659 domain-containing protein</fullName>
    </recommendedName>
</protein>
<evidence type="ECO:0000313" key="4">
    <source>
        <dbReference type="Proteomes" id="UP000008827"/>
    </source>
</evidence>
<proteinExistence type="predicted"/>
<dbReference type="SUPFAM" id="SSF53098">
    <property type="entry name" value="Ribonuclease H-like"/>
    <property type="match status" value="1"/>
</dbReference>
<feature type="domain" description="DUF659" evidence="1">
    <location>
        <begin position="137"/>
        <end position="245"/>
    </location>
</feature>
<dbReference type="InterPro" id="IPR012337">
    <property type="entry name" value="RNaseH-like_sf"/>
</dbReference>
<dbReference type="Proteomes" id="UP000008827">
    <property type="component" value="Chromosome 20"/>
</dbReference>
<dbReference type="InterPro" id="IPR007021">
    <property type="entry name" value="DUF659"/>
</dbReference>
<evidence type="ECO:0000259" key="1">
    <source>
        <dbReference type="Pfam" id="PF04937"/>
    </source>
</evidence>
<reference evidence="2" key="3">
    <citation type="submission" date="2018-07" db="EMBL/GenBank/DDBJ databases">
        <title>WGS assembly of Glycine max.</title>
        <authorList>
            <person name="Schmutz J."/>
            <person name="Cannon S."/>
            <person name="Schlueter J."/>
            <person name="Ma J."/>
            <person name="Mitros T."/>
            <person name="Nelson W."/>
            <person name="Hyten D."/>
            <person name="Song Q."/>
            <person name="Thelen J."/>
            <person name="Cheng J."/>
            <person name="Xu D."/>
            <person name="Hellsten U."/>
            <person name="May G."/>
            <person name="Yu Y."/>
            <person name="Sakurai T."/>
            <person name="Umezawa T."/>
            <person name="Bhattacharyya M."/>
            <person name="Sandhu D."/>
            <person name="Valliyodan B."/>
            <person name="Lindquist E."/>
            <person name="Peto M."/>
            <person name="Grant D."/>
            <person name="Shu S."/>
            <person name="Goodstein D."/>
            <person name="Barry K."/>
            <person name="Futrell-Griggs M."/>
            <person name="Abernathy B."/>
            <person name="Du J."/>
            <person name="Tian Z."/>
            <person name="Zhu L."/>
            <person name="Gill N."/>
            <person name="Joshi T."/>
            <person name="Libault M."/>
            <person name="Sethuraman A."/>
            <person name="Zhang X."/>
            <person name="Shinozaki K."/>
            <person name="Nguyen H."/>
            <person name="Wing R."/>
            <person name="Cregan P."/>
            <person name="Specht J."/>
            <person name="Grimwood J."/>
            <person name="Rokhsar D."/>
            <person name="Stacey G."/>
            <person name="Shoemaker R."/>
            <person name="Jackson S."/>
        </authorList>
    </citation>
    <scope>NUCLEOTIDE SEQUENCE</scope>
    <source>
        <tissue evidence="2">Callus</tissue>
    </source>
</reference>
<dbReference type="AlphaFoldDB" id="A0A0R0E6P1"/>
<evidence type="ECO:0000313" key="3">
    <source>
        <dbReference type="EnsemblPlants" id="KRG89643"/>
    </source>
</evidence>
<evidence type="ECO:0000313" key="2">
    <source>
        <dbReference type="EMBL" id="KRG89643.1"/>
    </source>
</evidence>
<accession>A0A0R0E6P1</accession>
<dbReference type="PANTHER" id="PTHR32166:SF88">
    <property type="entry name" value="HAT TRANSPOSON SUPERFAMILY"/>
    <property type="match status" value="1"/>
</dbReference>
<dbReference type="InParanoid" id="A0A0R0E6P1"/>
<dbReference type="PANTHER" id="PTHR32166">
    <property type="entry name" value="OSJNBA0013A04.12 PROTEIN"/>
    <property type="match status" value="1"/>
</dbReference>
<organism evidence="2">
    <name type="scientific">Glycine max</name>
    <name type="common">Soybean</name>
    <name type="synonym">Glycine hispida</name>
    <dbReference type="NCBI Taxonomy" id="3847"/>
    <lineage>
        <taxon>Eukaryota</taxon>
        <taxon>Viridiplantae</taxon>
        <taxon>Streptophyta</taxon>
        <taxon>Embryophyta</taxon>
        <taxon>Tracheophyta</taxon>
        <taxon>Spermatophyta</taxon>
        <taxon>Magnoliopsida</taxon>
        <taxon>eudicotyledons</taxon>
        <taxon>Gunneridae</taxon>
        <taxon>Pentapetalae</taxon>
        <taxon>rosids</taxon>
        <taxon>fabids</taxon>
        <taxon>Fabales</taxon>
        <taxon>Fabaceae</taxon>
        <taxon>Papilionoideae</taxon>
        <taxon>50 kb inversion clade</taxon>
        <taxon>NPAAA clade</taxon>
        <taxon>indigoferoid/millettioid clade</taxon>
        <taxon>Phaseoleae</taxon>
        <taxon>Glycine</taxon>
        <taxon>Glycine subgen. Soja</taxon>
    </lineage>
</organism>
<dbReference type="Pfam" id="PF04937">
    <property type="entry name" value="DUF659"/>
    <property type="match status" value="1"/>
</dbReference>
<reference evidence="2 3" key="1">
    <citation type="journal article" date="2010" name="Nature">
        <title>Genome sequence of the palaeopolyploid soybean.</title>
        <authorList>
            <person name="Schmutz J."/>
            <person name="Cannon S.B."/>
            <person name="Schlueter J."/>
            <person name="Ma J."/>
            <person name="Mitros T."/>
            <person name="Nelson W."/>
            <person name="Hyten D.L."/>
            <person name="Song Q."/>
            <person name="Thelen J.J."/>
            <person name="Cheng J."/>
            <person name="Xu D."/>
            <person name="Hellsten U."/>
            <person name="May G.D."/>
            <person name="Yu Y."/>
            <person name="Sakurai T."/>
            <person name="Umezawa T."/>
            <person name="Bhattacharyya M.K."/>
            <person name="Sandhu D."/>
            <person name="Valliyodan B."/>
            <person name="Lindquist E."/>
            <person name="Peto M."/>
            <person name="Grant D."/>
            <person name="Shu S."/>
            <person name="Goodstein D."/>
            <person name="Barry K."/>
            <person name="Futrell-Griggs M."/>
            <person name="Abernathy B."/>
            <person name="Du J."/>
            <person name="Tian Z."/>
            <person name="Zhu L."/>
            <person name="Gill N."/>
            <person name="Joshi T."/>
            <person name="Libault M."/>
            <person name="Sethuraman A."/>
            <person name="Zhang X.-C."/>
            <person name="Shinozaki K."/>
            <person name="Nguyen H.T."/>
            <person name="Wing R.A."/>
            <person name="Cregan P."/>
            <person name="Specht J."/>
            <person name="Grimwood J."/>
            <person name="Rokhsar D."/>
            <person name="Stacey G."/>
            <person name="Shoemaker R.C."/>
            <person name="Jackson S.A."/>
        </authorList>
    </citation>
    <scope>NUCLEOTIDE SEQUENCE</scope>
    <source>
        <strain evidence="3">cv. Williams 82</strain>
        <tissue evidence="2">Callus</tissue>
    </source>
</reference>
<name>A0A0R0E6P1_SOYBN</name>
<sequence length="474" mass="54405">MMCIYCDKGVKGGGINRFKAHLAGQKGQVEACKKVIVDELRRTPKSPVSSKSQKGKNTIHVDDYFMPRTTPKAQPSLKSVLQNKKIVEKCDKAIAKWMIDAIVPFNAINSTYYQPMIDVISSMSPVYKSPFFFYRICGPLLYKWFDEGRKLVKIYQEVWKETRCTMMADGWTDHPRRTLINFLVYSSKTAKILFKLFKEMVLYVGAENVIHIVTGNTCSTYAKDSKVKNFVEQILDFGFWKQCANIEMVGRFQRNKKKMESYLEVVDSMLKNLRCIGIHNLAFWNSLIYTHGDLELLGKLNEGMRIYKNFEGDFARQAAIRDRNIVMSDQWWDCYGCSPPLLQKLAICVLSQTCNASSCEKKLDILINFSLKTLDDHSNWVLEESPPFLTCEEVEALRNDLANMPIQSTLDDINMFLYNINKLNLDEDEDDDVPQPLDNTMEDVNPNESNIGEEPHSFDGEGLLEVDSILAPWI</sequence>
<gene>
    <name evidence="2" type="ORF">GLYMA_20G036800</name>
</gene>
<dbReference type="Gramene" id="KRG89643">
    <property type="protein sequence ID" value="KRG89643"/>
    <property type="gene ID" value="GLYMA_20G036800"/>
</dbReference>